<evidence type="ECO:0000256" key="6">
    <source>
        <dbReference type="ARBA" id="ARBA00022837"/>
    </source>
</evidence>
<keyword evidence="6" id="KW-0106">Calcium</keyword>
<dbReference type="STRING" id="990371.SAMN05421813_11712"/>
<evidence type="ECO:0000256" key="5">
    <source>
        <dbReference type="ARBA" id="ARBA00022801"/>
    </source>
</evidence>
<keyword evidence="4" id="KW-0732">Signal</keyword>
<dbReference type="GO" id="GO:0046872">
    <property type="term" value="F:metal ion binding"/>
    <property type="evidence" value="ECO:0007669"/>
    <property type="project" value="UniProtKB-KW"/>
</dbReference>
<accession>A0A1G9UN34</accession>
<protein>
    <submittedName>
        <fullName evidence="8">Arylsulfatase A</fullName>
    </submittedName>
</protein>
<dbReference type="CDD" id="cd16144">
    <property type="entry name" value="ARS_like"/>
    <property type="match status" value="1"/>
</dbReference>
<evidence type="ECO:0000256" key="4">
    <source>
        <dbReference type="ARBA" id="ARBA00022729"/>
    </source>
</evidence>
<dbReference type="Pfam" id="PF00884">
    <property type="entry name" value="Sulfatase"/>
    <property type="match status" value="1"/>
</dbReference>
<dbReference type="AlphaFoldDB" id="A0A1G9UN34"/>
<dbReference type="InterPro" id="IPR050738">
    <property type="entry name" value="Sulfatase"/>
</dbReference>
<dbReference type="InterPro" id="IPR000917">
    <property type="entry name" value="Sulfatase_N"/>
</dbReference>
<dbReference type="GO" id="GO:0004065">
    <property type="term" value="F:arylsulfatase activity"/>
    <property type="evidence" value="ECO:0007669"/>
    <property type="project" value="TreeGrafter"/>
</dbReference>
<dbReference type="InterPro" id="IPR036514">
    <property type="entry name" value="SGNH_hydro_sf"/>
</dbReference>
<keyword evidence="3" id="KW-0479">Metal-binding</keyword>
<dbReference type="OrthoDB" id="9765065at2"/>
<comment type="similarity">
    <text evidence="2">Belongs to the sulfatase family.</text>
</comment>
<evidence type="ECO:0000256" key="2">
    <source>
        <dbReference type="ARBA" id="ARBA00008779"/>
    </source>
</evidence>
<dbReference type="Gene3D" id="2.60.120.260">
    <property type="entry name" value="Galactose-binding domain-like"/>
    <property type="match status" value="1"/>
</dbReference>
<feature type="domain" description="Sulfatase N-terminal" evidence="7">
    <location>
        <begin position="27"/>
        <end position="380"/>
    </location>
</feature>
<evidence type="ECO:0000259" key="7">
    <source>
        <dbReference type="Pfam" id="PF00884"/>
    </source>
</evidence>
<gene>
    <name evidence="8" type="ORF">SAMN05421813_11712</name>
</gene>
<dbReference type="InterPro" id="IPR017850">
    <property type="entry name" value="Alkaline_phosphatase_core_sf"/>
</dbReference>
<proteinExistence type="inferred from homology"/>
<dbReference type="RefSeq" id="WP_090705215.1">
    <property type="nucleotide sequence ID" value="NZ_FNHH01000017.1"/>
</dbReference>
<dbReference type="PANTHER" id="PTHR42693:SF42">
    <property type="entry name" value="ARYLSULFATASE G"/>
    <property type="match status" value="1"/>
</dbReference>
<name>A0A1G9UN34_9SPHI</name>
<dbReference type="Gene3D" id="3.30.1120.10">
    <property type="match status" value="1"/>
</dbReference>
<dbReference type="EMBL" id="FNHH01000017">
    <property type="protein sequence ID" value="SDM61263.1"/>
    <property type="molecule type" value="Genomic_DNA"/>
</dbReference>
<dbReference type="Gene3D" id="3.40.720.10">
    <property type="entry name" value="Alkaline Phosphatase, subunit A"/>
    <property type="match status" value="1"/>
</dbReference>
<sequence length="914" mass="102019">MLKSGSLLLLSLFLIGLMPAFSQQGKKNIIIFLVDDMGWQDTSVPFWHKATKFNSIYRTPNMERLAKRGMKFSNAYANPVCTPSRVSLATGMNEARHRITNWTNVKKDTPTDYPDSLLSPPNWNFNGLSTSPGISNSVVATPLPMLLKQAGYFNIHCGKAHFSPYGTPASNPINIGFDVNIAGTAAGHPGSYLAKDRYRSNPNDTLWAVRDLDKYIDQGLNLTEALTREAIATLEANKNNGKPFFLNMAHYGVHIPLSKDERFYQRYIDMGISDTEARYAALIEGMDKSLGDLMDYLDKEGIAENTYILFLSDNGGLSTVPNRGGDAHTQNLPLRQGKGSLYEGGIRIPMIVSGPGIATASTSSQYVNVDDIFPTVMQMASQKNYKTIQKIDGKSIIPFLHDQSKMDNEKVLLWHYPNNWTNINLKGISWGTALRKGDWKLIYFHKYSTLELFDLGADIGEQNDLAARYPEKVKELAELMTKELKNRGALMPTFKKDGKQIPWPDEQFKAMEKSFKSQFNIQPPGKGNEASIGFIDPAKFHVYRQGLKNSYLKFTKEKKGRVAFMGGSITEHGAWRDQISNYLKNRFPDTDFEFINAGISSTGSTPGAFRLVQDVLAKGQIDLFFEEAAVNDETNNFKDKAQIRGMEGIVRHALEANRFMDIVMLHFVDPAKLEVYKKGQIPQVIINHEKVAENYGIGSINLAKEVSDRIEASEFNWKDDFKDLHPSLFGHEIYARSISTFLDNSFGLVASGGQASAYPLPAALDKLSYVSGEYLPIKNASELKGWTQVLNWAPADGVSTRKQYVNLPALISEKPGAEMRLDFSGTAIGICIVSGPDAGMIEYSIDGSEFKKIDLYTQWSGGLHLPWYLMLNDELQDKKHTVIIRTISEKNSNSKGNACRILHFLVNPVNNQVG</sequence>
<dbReference type="SUPFAM" id="SSF53649">
    <property type="entry name" value="Alkaline phosphatase-like"/>
    <property type="match status" value="1"/>
</dbReference>
<organism evidence="8 9">
    <name type="scientific">Daejeonella rubra</name>
    <dbReference type="NCBI Taxonomy" id="990371"/>
    <lineage>
        <taxon>Bacteria</taxon>
        <taxon>Pseudomonadati</taxon>
        <taxon>Bacteroidota</taxon>
        <taxon>Sphingobacteriia</taxon>
        <taxon>Sphingobacteriales</taxon>
        <taxon>Sphingobacteriaceae</taxon>
        <taxon>Daejeonella</taxon>
    </lineage>
</organism>
<evidence type="ECO:0000256" key="3">
    <source>
        <dbReference type="ARBA" id="ARBA00022723"/>
    </source>
</evidence>
<keyword evidence="9" id="KW-1185">Reference proteome</keyword>
<reference evidence="9" key="1">
    <citation type="submission" date="2016-10" db="EMBL/GenBank/DDBJ databases">
        <authorList>
            <person name="Varghese N."/>
            <person name="Submissions S."/>
        </authorList>
    </citation>
    <scope>NUCLEOTIDE SEQUENCE [LARGE SCALE GENOMIC DNA]</scope>
    <source>
        <strain evidence="9">DSM 24536</strain>
    </source>
</reference>
<comment type="cofactor">
    <cofactor evidence="1">
        <name>Ca(2+)</name>
        <dbReference type="ChEBI" id="CHEBI:29108"/>
    </cofactor>
</comment>
<keyword evidence="5" id="KW-0378">Hydrolase</keyword>
<dbReference type="CDD" id="cd00229">
    <property type="entry name" value="SGNH_hydrolase"/>
    <property type="match status" value="1"/>
</dbReference>
<dbReference type="Gene3D" id="3.40.50.1110">
    <property type="entry name" value="SGNH hydrolase"/>
    <property type="match status" value="1"/>
</dbReference>
<evidence type="ECO:0000313" key="9">
    <source>
        <dbReference type="Proteomes" id="UP000199226"/>
    </source>
</evidence>
<dbReference type="PANTHER" id="PTHR42693">
    <property type="entry name" value="ARYLSULFATASE FAMILY MEMBER"/>
    <property type="match status" value="1"/>
</dbReference>
<dbReference type="SUPFAM" id="SSF52266">
    <property type="entry name" value="SGNH hydrolase"/>
    <property type="match status" value="1"/>
</dbReference>
<dbReference type="Proteomes" id="UP000199226">
    <property type="component" value="Unassembled WGS sequence"/>
</dbReference>
<evidence type="ECO:0000256" key="1">
    <source>
        <dbReference type="ARBA" id="ARBA00001913"/>
    </source>
</evidence>
<evidence type="ECO:0000313" key="8">
    <source>
        <dbReference type="EMBL" id="SDM61263.1"/>
    </source>
</evidence>